<dbReference type="Proteomes" id="UP001241092">
    <property type="component" value="Chromosome"/>
</dbReference>
<evidence type="ECO:0000313" key="3">
    <source>
        <dbReference type="Proteomes" id="UP001241092"/>
    </source>
</evidence>
<proteinExistence type="predicted"/>
<organism evidence="2 3">
    <name type="scientific">Mycolicibacterium mageritense</name>
    <name type="common">Mycobacterium mageritense</name>
    <dbReference type="NCBI Taxonomy" id="53462"/>
    <lineage>
        <taxon>Bacteria</taxon>
        <taxon>Bacillati</taxon>
        <taxon>Actinomycetota</taxon>
        <taxon>Actinomycetes</taxon>
        <taxon>Mycobacteriales</taxon>
        <taxon>Mycobacteriaceae</taxon>
        <taxon>Mycolicibacterium</taxon>
    </lineage>
</organism>
<sequence>MAEKGTFDPKKGGKFEPTTKAAPPPPPRPGHNKK</sequence>
<gene>
    <name evidence="2" type="ORF">hbim_04592</name>
</gene>
<protein>
    <submittedName>
        <fullName evidence="2">Uncharacterized protein</fullName>
    </submittedName>
</protein>
<feature type="compositionally biased region" description="Basic and acidic residues" evidence="1">
    <location>
        <begin position="1"/>
        <end position="14"/>
    </location>
</feature>
<feature type="compositionally biased region" description="Pro residues" evidence="1">
    <location>
        <begin position="22"/>
        <end position="34"/>
    </location>
</feature>
<dbReference type="EMBL" id="AP027452">
    <property type="protein sequence ID" value="BDY30647.1"/>
    <property type="molecule type" value="Genomic_DNA"/>
</dbReference>
<feature type="region of interest" description="Disordered" evidence="1">
    <location>
        <begin position="1"/>
        <end position="34"/>
    </location>
</feature>
<evidence type="ECO:0000313" key="2">
    <source>
        <dbReference type="EMBL" id="BDY30647.1"/>
    </source>
</evidence>
<name>A0AAI8TXZ8_MYCME</name>
<reference evidence="2" key="1">
    <citation type="submission" date="2023-03" db="EMBL/GenBank/DDBJ databases">
        <title>Draft genome sequence of a Mycolicibacterium mageritense strain H4_3_1 isolated from a hybrid biological-inorganic system reactor.</title>
        <authorList>
            <person name="Feng X."/>
            <person name="Kazama D."/>
            <person name="Sato K."/>
            <person name="Kobayashi H."/>
        </authorList>
    </citation>
    <scope>NUCLEOTIDE SEQUENCE</scope>
    <source>
        <strain evidence="2">H4_3_1</strain>
    </source>
</reference>
<accession>A0AAI8TXZ8</accession>
<dbReference type="AlphaFoldDB" id="A0AAI8TXZ8"/>
<evidence type="ECO:0000256" key="1">
    <source>
        <dbReference type="SAM" id="MobiDB-lite"/>
    </source>
</evidence>